<reference evidence="3" key="1">
    <citation type="journal article" date="2020" name="Nat. Commun.">
        <title>Genome assembly of wild tea tree DASZ reveals pedigree and selection history of tea varieties.</title>
        <authorList>
            <person name="Zhang W."/>
            <person name="Zhang Y."/>
            <person name="Qiu H."/>
            <person name="Guo Y."/>
            <person name="Wan H."/>
            <person name="Zhang X."/>
            <person name="Scossa F."/>
            <person name="Alseekh S."/>
            <person name="Zhang Q."/>
            <person name="Wang P."/>
            <person name="Xu L."/>
            <person name="Schmidt M.H."/>
            <person name="Jia X."/>
            <person name="Li D."/>
            <person name="Zhu A."/>
            <person name="Guo F."/>
            <person name="Chen W."/>
            <person name="Ni D."/>
            <person name="Usadel B."/>
            <person name="Fernie A.R."/>
            <person name="Wen W."/>
        </authorList>
    </citation>
    <scope>NUCLEOTIDE SEQUENCE [LARGE SCALE GENOMIC DNA]</scope>
    <source>
        <strain evidence="3">cv. G240</strain>
    </source>
</reference>
<protein>
    <submittedName>
        <fullName evidence="2">Uncharacterized protein</fullName>
    </submittedName>
</protein>
<evidence type="ECO:0000313" key="3">
    <source>
        <dbReference type="Proteomes" id="UP000593564"/>
    </source>
</evidence>
<gene>
    <name evidence="2" type="ORF">HYC85_016067</name>
</gene>
<keyword evidence="3" id="KW-1185">Reference proteome</keyword>
<dbReference type="InterPro" id="IPR011990">
    <property type="entry name" value="TPR-like_helical_dom_sf"/>
</dbReference>
<feature type="compositionally biased region" description="Gly residues" evidence="1">
    <location>
        <begin position="307"/>
        <end position="325"/>
    </location>
</feature>
<dbReference type="EMBL" id="JACBKZ010000007">
    <property type="protein sequence ID" value="KAF5945839.1"/>
    <property type="molecule type" value="Genomic_DNA"/>
</dbReference>
<evidence type="ECO:0000313" key="2">
    <source>
        <dbReference type="EMBL" id="KAF5945839.1"/>
    </source>
</evidence>
<dbReference type="PANTHER" id="PTHR26312:SF227">
    <property type="entry name" value="TETRATRICOPEPTIDE REPEAT (TPR)-LIKE SUPERFAMILY PROTEIN"/>
    <property type="match status" value="1"/>
</dbReference>
<evidence type="ECO:0000256" key="1">
    <source>
        <dbReference type="SAM" id="MobiDB-lite"/>
    </source>
</evidence>
<name>A0A7J7GYP1_CAMSI</name>
<proteinExistence type="predicted"/>
<dbReference type="Gene3D" id="1.25.40.10">
    <property type="entry name" value="Tetratricopeptide repeat domain"/>
    <property type="match status" value="1"/>
</dbReference>
<dbReference type="SUPFAM" id="SSF48452">
    <property type="entry name" value="TPR-like"/>
    <property type="match status" value="1"/>
</dbReference>
<accession>A0A7J7GYP1</accession>
<feature type="region of interest" description="Disordered" evidence="1">
    <location>
        <begin position="307"/>
        <end position="332"/>
    </location>
</feature>
<dbReference type="Proteomes" id="UP000593564">
    <property type="component" value="Unassembled WGS sequence"/>
</dbReference>
<sequence>MLAHESSNPEASCAWNSMKLLEKLRFVIVAVRDYKVVSTISSMIMGVCAGQLRPWNLQSVIRPPDWRIGENQSASVRQSDGCGLSGLAVWRMDANRGARGLAVRLRPKESQIRHPSARLADWRKSIRNHLLIITHPSKMRQIGSARSVLADRVFLLTMLLRSASTPVLNSWLPHSKESSTSPETDISLQIPKPQSVSMVAVSPIDKSRKKMTRAMSETDLRELSVSKRRPLLPAIAVEEEEEEREEGFDSRSDSLDRVLFLGSGLDEIVVDEECDVVGVRDWKLGGVVVGGGGGYVGGGSLTGGGGGRGGGGGGGGSGGGDGDGSSGYWDSNHGNNSTEEYYHKMIDAYPGDALLLSNYAKFLKEVRGDSVKAEEYCGRAILADPSDGNVLSLYADLIWQTHKDAPRAETYFDQAVKAAPDDCYVMASYARFLWDSEENEEEEDDDVVREDT</sequence>
<dbReference type="AlphaFoldDB" id="A0A7J7GYP1"/>
<reference evidence="2 3" key="2">
    <citation type="submission" date="2020-07" db="EMBL/GenBank/DDBJ databases">
        <title>Genome assembly of wild tea tree DASZ reveals pedigree and selection history of tea varieties.</title>
        <authorList>
            <person name="Zhang W."/>
        </authorList>
    </citation>
    <scope>NUCLEOTIDE SEQUENCE [LARGE SCALE GENOMIC DNA]</scope>
    <source>
        <strain evidence="3">cv. G240</strain>
        <tissue evidence="2">Leaf</tissue>
    </source>
</reference>
<organism evidence="2 3">
    <name type="scientific">Camellia sinensis</name>
    <name type="common">Tea plant</name>
    <name type="synonym">Thea sinensis</name>
    <dbReference type="NCBI Taxonomy" id="4442"/>
    <lineage>
        <taxon>Eukaryota</taxon>
        <taxon>Viridiplantae</taxon>
        <taxon>Streptophyta</taxon>
        <taxon>Embryophyta</taxon>
        <taxon>Tracheophyta</taxon>
        <taxon>Spermatophyta</taxon>
        <taxon>Magnoliopsida</taxon>
        <taxon>eudicotyledons</taxon>
        <taxon>Gunneridae</taxon>
        <taxon>Pentapetalae</taxon>
        <taxon>asterids</taxon>
        <taxon>Ericales</taxon>
        <taxon>Theaceae</taxon>
        <taxon>Camellia</taxon>
    </lineage>
</organism>
<dbReference type="PANTHER" id="PTHR26312">
    <property type="entry name" value="TETRATRICOPEPTIDE REPEAT PROTEIN 5"/>
    <property type="match status" value="1"/>
</dbReference>
<comment type="caution">
    <text evidence="2">The sequence shown here is derived from an EMBL/GenBank/DDBJ whole genome shotgun (WGS) entry which is preliminary data.</text>
</comment>